<dbReference type="Proteomes" id="UP000319671">
    <property type="component" value="Unassembled WGS sequence"/>
</dbReference>
<name>A0A561DNJ3_9BACI</name>
<keyword evidence="5 6" id="KW-0472">Membrane</keyword>
<evidence type="ECO:0000256" key="3">
    <source>
        <dbReference type="ARBA" id="ARBA00022692"/>
    </source>
</evidence>
<feature type="transmembrane region" description="Helical" evidence="6">
    <location>
        <begin position="62"/>
        <end position="79"/>
    </location>
</feature>
<evidence type="ECO:0000313" key="8">
    <source>
        <dbReference type="Proteomes" id="UP000319671"/>
    </source>
</evidence>
<feature type="transmembrane region" description="Helical" evidence="6">
    <location>
        <begin position="7"/>
        <end position="28"/>
    </location>
</feature>
<feature type="transmembrane region" description="Helical" evidence="6">
    <location>
        <begin position="91"/>
        <end position="108"/>
    </location>
</feature>
<accession>A0A561DNJ3</accession>
<evidence type="ECO:0000313" key="7">
    <source>
        <dbReference type="EMBL" id="TWE04899.1"/>
    </source>
</evidence>
<dbReference type="EMBL" id="VIVN01000003">
    <property type="protein sequence ID" value="TWE04899.1"/>
    <property type="molecule type" value="Genomic_DNA"/>
</dbReference>
<evidence type="ECO:0000256" key="2">
    <source>
        <dbReference type="ARBA" id="ARBA00022475"/>
    </source>
</evidence>
<feature type="transmembrane region" description="Helical" evidence="6">
    <location>
        <begin position="34"/>
        <end position="50"/>
    </location>
</feature>
<dbReference type="PANTHER" id="PTHR36116">
    <property type="entry name" value="UPF0060 MEMBRANE PROTEIN YNFA"/>
    <property type="match status" value="1"/>
</dbReference>
<sequence>MIINQAIILFILAGLAEIGGGYLIWQWVREDKPLWYGILGGIILVVYGVIPTFQKFPSFGRVYAAYGGVFIILALLWGWGIDKKTPDLYDWIGAIICLIGVSVILWAPRH</sequence>
<evidence type="ECO:0000256" key="4">
    <source>
        <dbReference type="ARBA" id="ARBA00022989"/>
    </source>
</evidence>
<proteinExistence type="inferred from homology"/>
<dbReference type="HAMAP" id="MF_00010">
    <property type="entry name" value="UPF0060"/>
    <property type="match status" value="1"/>
</dbReference>
<protein>
    <submittedName>
        <fullName evidence="7">Small multidrug resistance family-3 protein</fullName>
    </submittedName>
</protein>
<keyword evidence="4 6" id="KW-1133">Transmembrane helix</keyword>
<comment type="subcellular location">
    <subcellularLocation>
        <location evidence="6">Cell membrane</location>
        <topology evidence="6">Multi-pass membrane protein</topology>
    </subcellularLocation>
    <subcellularLocation>
        <location evidence="1">Endomembrane system</location>
        <topology evidence="1">Multi-pass membrane protein</topology>
    </subcellularLocation>
</comment>
<dbReference type="AlphaFoldDB" id="A0A561DNJ3"/>
<dbReference type="SUPFAM" id="SSF103481">
    <property type="entry name" value="Multidrug resistance efflux transporter EmrE"/>
    <property type="match status" value="1"/>
</dbReference>
<comment type="caution">
    <text evidence="7">The sequence shown here is derived from an EMBL/GenBank/DDBJ whole genome shotgun (WGS) entry which is preliminary data.</text>
</comment>
<dbReference type="Pfam" id="PF02694">
    <property type="entry name" value="UPF0060"/>
    <property type="match status" value="1"/>
</dbReference>
<gene>
    <name evidence="7" type="ORF">FB550_10373</name>
</gene>
<evidence type="ECO:0000256" key="6">
    <source>
        <dbReference type="HAMAP-Rule" id="MF_00010"/>
    </source>
</evidence>
<evidence type="ECO:0000256" key="1">
    <source>
        <dbReference type="ARBA" id="ARBA00004127"/>
    </source>
</evidence>
<keyword evidence="2 6" id="KW-1003">Cell membrane</keyword>
<dbReference type="InterPro" id="IPR037185">
    <property type="entry name" value="EmrE-like"/>
</dbReference>
<dbReference type="InterPro" id="IPR003844">
    <property type="entry name" value="UPF0060"/>
</dbReference>
<comment type="similarity">
    <text evidence="6">Belongs to the UPF0060 family.</text>
</comment>
<organism evidence="7 8">
    <name type="scientific">Neobacillus bataviensis</name>
    <dbReference type="NCBI Taxonomy" id="220685"/>
    <lineage>
        <taxon>Bacteria</taxon>
        <taxon>Bacillati</taxon>
        <taxon>Bacillota</taxon>
        <taxon>Bacilli</taxon>
        <taxon>Bacillales</taxon>
        <taxon>Bacillaceae</taxon>
        <taxon>Neobacillus</taxon>
    </lineage>
</organism>
<dbReference type="NCBIfam" id="NF002586">
    <property type="entry name" value="PRK02237.1"/>
    <property type="match status" value="1"/>
</dbReference>
<dbReference type="PANTHER" id="PTHR36116:SF1">
    <property type="entry name" value="UPF0060 MEMBRANE PROTEIN YNFA"/>
    <property type="match status" value="1"/>
</dbReference>
<reference evidence="7 8" key="1">
    <citation type="submission" date="2019-06" db="EMBL/GenBank/DDBJ databases">
        <title>Sorghum-associated microbial communities from plants grown in Nebraska, USA.</title>
        <authorList>
            <person name="Schachtman D."/>
        </authorList>
    </citation>
    <scope>NUCLEOTIDE SEQUENCE [LARGE SCALE GENOMIC DNA]</scope>
    <source>
        <strain evidence="7 8">2482</strain>
    </source>
</reference>
<keyword evidence="8" id="KW-1185">Reference proteome</keyword>
<evidence type="ECO:0000256" key="5">
    <source>
        <dbReference type="ARBA" id="ARBA00023136"/>
    </source>
</evidence>
<dbReference type="RefSeq" id="WP_144563323.1">
    <property type="nucleotide sequence ID" value="NZ_VIVN01000003.1"/>
</dbReference>
<keyword evidence="3 6" id="KW-0812">Transmembrane</keyword>
<dbReference type="GO" id="GO:0005886">
    <property type="term" value="C:plasma membrane"/>
    <property type="evidence" value="ECO:0007669"/>
    <property type="project" value="UniProtKB-SubCell"/>
</dbReference>